<accession>A0AAP0IQC5</accession>
<dbReference type="InterPro" id="IPR003591">
    <property type="entry name" value="Leu-rich_rpt_typical-subtyp"/>
</dbReference>
<dbReference type="PRINTS" id="PR00019">
    <property type="entry name" value="LEURICHRPT"/>
</dbReference>
<proteinExistence type="inferred from homology"/>
<dbReference type="InterPro" id="IPR050216">
    <property type="entry name" value="LRR_domain-containing"/>
</dbReference>
<dbReference type="EMBL" id="JBBNAG010000007">
    <property type="protein sequence ID" value="KAK9119834.1"/>
    <property type="molecule type" value="Genomic_DNA"/>
</dbReference>
<evidence type="ECO:0000256" key="2">
    <source>
        <dbReference type="ARBA" id="ARBA00022737"/>
    </source>
</evidence>
<name>A0AAP0IQC5_9MAGN</name>
<dbReference type="SMART" id="SM00369">
    <property type="entry name" value="LRR_TYP"/>
    <property type="match status" value="7"/>
</dbReference>
<evidence type="ECO:0000256" key="4">
    <source>
        <dbReference type="SAM" id="Coils"/>
    </source>
</evidence>
<evidence type="ECO:0000256" key="3">
    <source>
        <dbReference type="ARBA" id="ARBA00023786"/>
    </source>
</evidence>
<dbReference type="Pfam" id="PF13855">
    <property type="entry name" value="LRR_8"/>
    <property type="match status" value="2"/>
</dbReference>
<protein>
    <submittedName>
        <fullName evidence="6">Uncharacterized protein</fullName>
    </submittedName>
</protein>
<feature type="coiled-coil region" evidence="4">
    <location>
        <begin position="122"/>
        <end position="170"/>
    </location>
</feature>
<keyword evidence="2" id="KW-0677">Repeat</keyword>
<dbReference type="GO" id="GO:0005737">
    <property type="term" value="C:cytoplasm"/>
    <property type="evidence" value="ECO:0007669"/>
    <property type="project" value="TreeGrafter"/>
</dbReference>
<dbReference type="FunFam" id="3.80.10.10:FF:000746">
    <property type="entry name" value="Plant intracellular Ras-group-related LRR protein 2"/>
    <property type="match status" value="1"/>
</dbReference>
<dbReference type="AlphaFoldDB" id="A0AAP0IQC5"/>
<evidence type="ECO:0000256" key="1">
    <source>
        <dbReference type="ARBA" id="ARBA00022614"/>
    </source>
</evidence>
<dbReference type="SMART" id="SM00364">
    <property type="entry name" value="LRR_BAC"/>
    <property type="match status" value="7"/>
</dbReference>
<evidence type="ECO:0000256" key="5">
    <source>
        <dbReference type="SAM" id="MobiDB-lite"/>
    </source>
</evidence>
<dbReference type="Proteomes" id="UP001419268">
    <property type="component" value="Unassembled WGS sequence"/>
</dbReference>
<dbReference type="PANTHER" id="PTHR48051:SF54">
    <property type="entry name" value="LEUCINE-RICH REPEAT-CONTAINING PROTEIN"/>
    <property type="match status" value="1"/>
</dbReference>
<evidence type="ECO:0000313" key="7">
    <source>
        <dbReference type="Proteomes" id="UP001419268"/>
    </source>
</evidence>
<feature type="region of interest" description="Disordered" evidence="5">
    <location>
        <begin position="27"/>
        <end position="54"/>
    </location>
</feature>
<sequence>MDPNPKKFPILSYVLSRIPSLSRPAAAAYDIEQPPPLSPSSASDGSHLVSQMPNLTDPNLLASMTKAVSDVAQTRSVLRSLGERPDHEAVDNARATMAEIEARLAKRLEAIVLEERPEGVDRLDWREELARKEKDCREAAEKERSVYKTVVQLDEMHEAYQELLREAEERLVKIYEGSSSFSSGGGGGDGGDDEKEIVDEAVVAVLREVEIGKRVVEKVELSGRQLRILPEAFGRLHGLLLLNVSDNLLEVIPDSIAGLERLEELNLSSNQLRSLPDSIGLSLVELDASFNELTFLPTNIGYELVNLQKLVIHLNKIRSLPTSVCEMKSLRQLDAHFNELRGLPHAIGRLTNLESLNLGSNFSDLTELPETFGDLTNLRELDLSNNQIHALPDTFGRLDNLTKLNLDQNPLVLPPPEVVSKGVEAVKVFMAKRWIDILIEEEHKSKIEAEQTQTADELLHIERRERIGWRRDHERERVKEERDREERERAGDRRLAEATELRLTAGIQRRHGRPVADELQQPREAGAVADCGPAGGGGYAEAAPVQQRVTGGIVRSWTAAAACLRWQRLGCEVRRCSGGEEMQRGGAGSGTTTPAAAVARQWCRQRRGFDVGAVNDAMALSDRSDA</sequence>
<dbReference type="Gene3D" id="3.80.10.10">
    <property type="entry name" value="Ribonuclease Inhibitor"/>
    <property type="match status" value="1"/>
</dbReference>
<comment type="similarity">
    <text evidence="3">Belongs to the SHOC2 family.</text>
</comment>
<gene>
    <name evidence="6" type="ORF">Scep_017927</name>
</gene>
<evidence type="ECO:0000313" key="6">
    <source>
        <dbReference type="EMBL" id="KAK9119834.1"/>
    </source>
</evidence>
<comment type="caution">
    <text evidence="6">The sequence shown here is derived from an EMBL/GenBank/DDBJ whole genome shotgun (WGS) entry which is preliminary data.</text>
</comment>
<keyword evidence="4" id="KW-0175">Coiled coil</keyword>
<dbReference type="InterPro" id="IPR001611">
    <property type="entry name" value="Leu-rich_rpt"/>
</dbReference>
<dbReference type="SUPFAM" id="SSF52058">
    <property type="entry name" value="L domain-like"/>
    <property type="match status" value="1"/>
</dbReference>
<dbReference type="PROSITE" id="PS51450">
    <property type="entry name" value="LRR"/>
    <property type="match status" value="2"/>
</dbReference>
<keyword evidence="7" id="KW-1185">Reference proteome</keyword>
<reference evidence="6 7" key="1">
    <citation type="submission" date="2024-01" db="EMBL/GenBank/DDBJ databases">
        <title>Genome assemblies of Stephania.</title>
        <authorList>
            <person name="Yang L."/>
        </authorList>
    </citation>
    <scope>NUCLEOTIDE SEQUENCE [LARGE SCALE GENOMIC DNA]</scope>
    <source>
        <strain evidence="6">JXDWG</strain>
        <tissue evidence="6">Leaf</tissue>
    </source>
</reference>
<keyword evidence="1" id="KW-0433">Leucine-rich repeat</keyword>
<dbReference type="InterPro" id="IPR032675">
    <property type="entry name" value="LRR_dom_sf"/>
</dbReference>
<dbReference type="PANTHER" id="PTHR48051">
    <property type="match status" value="1"/>
</dbReference>
<feature type="compositionally biased region" description="Polar residues" evidence="5">
    <location>
        <begin position="39"/>
        <end position="54"/>
    </location>
</feature>
<organism evidence="6 7">
    <name type="scientific">Stephania cephalantha</name>
    <dbReference type="NCBI Taxonomy" id="152367"/>
    <lineage>
        <taxon>Eukaryota</taxon>
        <taxon>Viridiplantae</taxon>
        <taxon>Streptophyta</taxon>
        <taxon>Embryophyta</taxon>
        <taxon>Tracheophyta</taxon>
        <taxon>Spermatophyta</taxon>
        <taxon>Magnoliopsida</taxon>
        <taxon>Ranunculales</taxon>
        <taxon>Menispermaceae</taxon>
        <taxon>Menispermoideae</taxon>
        <taxon>Cissampelideae</taxon>
        <taxon>Stephania</taxon>
    </lineage>
</organism>